<dbReference type="InterPro" id="IPR014710">
    <property type="entry name" value="RmlC-like_jellyroll"/>
</dbReference>
<dbReference type="InterPro" id="IPR018060">
    <property type="entry name" value="HTH_AraC"/>
</dbReference>
<evidence type="ECO:0000313" key="6">
    <source>
        <dbReference type="Proteomes" id="UP001065549"/>
    </source>
</evidence>
<dbReference type="Proteomes" id="UP001065549">
    <property type="component" value="Unassembled WGS sequence"/>
</dbReference>
<proteinExistence type="predicted"/>
<accession>A0A9J6QNN7</accession>
<dbReference type="PANTHER" id="PTHR43280">
    <property type="entry name" value="ARAC-FAMILY TRANSCRIPTIONAL REGULATOR"/>
    <property type="match status" value="1"/>
</dbReference>
<dbReference type="SUPFAM" id="SSF46689">
    <property type="entry name" value="Homeodomain-like"/>
    <property type="match status" value="1"/>
</dbReference>
<keyword evidence="2" id="KW-0238">DNA-binding</keyword>
<keyword evidence="1" id="KW-0805">Transcription regulation</keyword>
<dbReference type="Pfam" id="PF12833">
    <property type="entry name" value="HTH_18"/>
    <property type="match status" value="1"/>
</dbReference>
<name>A0A9J6QNN7_9FIRM</name>
<dbReference type="GO" id="GO:0003700">
    <property type="term" value="F:DNA-binding transcription factor activity"/>
    <property type="evidence" value="ECO:0007669"/>
    <property type="project" value="InterPro"/>
</dbReference>
<keyword evidence="3" id="KW-0804">Transcription</keyword>
<dbReference type="SUPFAM" id="SSF51182">
    <property type="entry name" value="RmlC-like cupins"/>
    <property type="match status" value="1"/>
</dbReference>
<dbReference type="CDD" id="cd02208">
    <property type="entry name" value="cupin_RmlC-like"/>
    <property type="match status" value="1"/>
</dbReference>
<protein>
    <submittedName>
        <fullName evidence="5">Helix-turn-helix domain-containing protein</fullName>
    </submittedName>
</protein>
<dbReference type="PANTHER" id="PTHR43280:SF2">
    <property type="entry name" value="HTH-TYPE TRANSCRIPTIONAL REGULATOR EXSA"/>
    <property type="match status" value="1"/>
</dbReference>
<evidence type="ECO:0000313" key="5">
    <source>
        <dbReference type="EMBL" id="MCU7377485.1"/>
    </source>
</evidence>
<dbReference type="InterPro" id="IPR013096">
    <property type="entry name" value="Cupin_2"/>
</dbReference>
<dbReference type="InterPro" id="IPR011051">
    <property type="entry name" value="RmlC_Cupin_sf"/>
</dbReference>
<sequence>MMMLQREDISFIPDTPTAVRAYNITDYPPHWHDDCLEVIFVLKGQVQVLASYDRFQLQEGDYVVLNEGDIHYLHGNGDNLVISLYIDLLQFEDQQPYIRYLNFICESFNTNSMQEKYVPELRKLLVMVIVEAAKNDKEIDKINENMRQIMELLVYKFDMAHYYNGRDIAEDQLQRYHRIMKEIEEGYEEKVSLEALAQKEFIGKTYISQFWKKMTNMNFTEYLNSRRSEMAEKLLFTTEKSINEISLYCGFSDPKYIYKSFKKWYDRTPSAHKKAYQEYMQRGACFEEYDGTQLLGSFGRDLIDSFMDEEKSYLIHSADLSHNWKEKYEYQMRKYTGSRIKKEMIRESHQALGLREIYMPLLDKNAAGLRDGKITYDTEFVENIFRIVREMSYVLCIEIRFEERSAEEWEQIITGFASSIQHQEGKEALSRCRFCIYFSEFEKDVEVKGLIDRLKGHIDPKNIKMALKFD</sequence>
<feature type="domain" description="HTH araC/xylS-type" evidence="4">
    <location>
        <begin position="177"/>
        <end position="275"/>
    </location>
</feature>
<dbReference type="Pfam" id="PF07883">
    <property type="entry name" value="Cupin_2"/>
    <property type="match status" value="1"/>
</dbReference>
<evidence type="ECO:0000256" key="2">
    <source>
        <dbReference type="ARBA" id="ARBA00023125"/>
    </source>
</evidence>
<dbReference type="Gene3D" id="1.10.10.60">
    <property type="entry name" value="Homeodomain-like"/>
    <property type="match status" value="2"/>
</dbReference>
<dbReference type="PROSITE" id="PS01124">
    <property type="entry name" value="HTH_ARAC_FAMILY_2"/>
    <property type="match status" value="1"/>
</dbReference>
<dbReference type="GO" id="GO:0043565">
    <property type="term" value="F:sequence-specific DNA binding"/>
    <property type="evidence" value="ECO:0007669"/>
    <property type="project" value="InterPro"/>
</dbReference>
<dbReference type="RefSeq" id="WP_253020814.1">
    <property type="nucleotide sequence ID" value="NZ_JAJAGH010000010.1"/>
</dbReference>
<dbReference type="EMBL" id="JAOSHN010000001">
    <property type="protein sequence ID" value="MCU7377485.1"/>
    <property type="molecule type" value="Genomic_DNA"/>
</dbReference>
<dbReference type="SMART" id="SM00342">
    <property type="entry name" value="HTH_ARAC"/>
    <property type="match status" value="1"/>
</dbReference>
<dbReference type="Gene3D" id="2.60.120.10">
    <property type="entry name" value="Jelly Rolls"/>
    <property type="match status" value="1"/>
</dbReference>
<reference evidence="5" key="1">
    <citation type="submission" date="2022-09" db="EMBL/GenBank/DDBJ databases">
        <title>Culturomic study of gut microbiota in children with autism spectrum disorder.</title>
        <authorList>
            <person name="Efimov B.A."/>
            <person name="Chaplin A.V."/>
            <person name="Sokolova S.R."/>
            <person name="Pikina A.P."/>
            <person name="Korzhanova M."/>
            <person name="Belova V."/>
            <person name="Korostin D."/>
        </authorList>
    </citation>
    <scope>NUCLEOTIDE SEQUENCE</scope>
    <source>
        <strain evidence="5">ASD5510</strain>
    </source>
</reference>
<evidence type="ECO:0000259" key="4">
    <source>
        <dbReference type="PROSITE" id="PS01124"/>
    </source>
</evidence>
<dbReference type="AlphaFoldDB" id="A0A9J6QNN7"/>
<keyword evidence="6" id="KW-1185">Reference proteome</keyword>
<comment type="caution">
    <text evidence="5">The sequence shown here is derived from an EMBL/GenBank/DDBJ whole genome shotgun (WGS) entry which is preliminary data.</text>
</comment>
<organism evidence="5 6">
    <name type="scientific">Hominibacterium faecale</name>
    <dbReference type="NCBI Taxonomy" id="2839743"/>
    <lineage>
        <taxon>Bacteria</taxon>
        <taxon>Bacillati</taxon>
        <taxon>Bacillota</taxon>
        <taxon>Clostridia</taxon>
        <taxon>Peptostreptococcales</taxon>
        <taxon>Anaerovoracaceae</taxon>
        <taxon>Hominibacterium</taxon>
    </lineage>
</organism>
<evidence type="ECO:0000256" key="3">
    <source>
        <dbReference type="ARBA" id="ARBA00023163"/>
    </source>
</evidence>
<evidence type="ECO:0000256" key="1">
    <source>
        <dbReference type="ARBA" id="ARBA00023015"/>
    </source>
</evidence>
<gene>
    <name evidence="5" type="ORF">OBO34_03845</name>
</gene>
<dbReference type="InterPro" id="IPR009057">
    <property type="entry name" value="Homeodomain-like_sf"/>
</dbReference>